<evidence type="ECO:0000313" key="5">
    <source>
        <dbReference type="Proteomes" id="UP000431269"/>
    </source>
</evidence>
<dbReference type="Pfam" id="PF11776">
    <property type="entry name" value="RcnB"/>
    <property type="match status" value="1"/>
</dbReference>
<reference evidence="5" key="1">
    <citation type="submission" date="2019-12" db="EMBL/GenBank/DDBJ databases">
        <title>Complete genome of Terracaulis silvestris 0127_4.</title>
        <authorList>
            <person name="Vieira S."/>
            <person name="Riedel T."/>
            <person name="Sproer C."/>
            <person name="Pascual J."/>
            <person name="Boedeker C."/>
            <person name="Overmann J."/>
        </authorList>
    </citation>
    <scope>NUCLEOTIDE SEQUENCE [LARGE SCALE GENOMIC DNA]</scope>
    <source>
        <strain evidence="5">0127_4</strain>
    </source>
</reference>
<dbReference type="EMBL" id="CP047045">
    <property type="protein sequence ID" value="QGZ94768.1"/>
    <property type="molecule type" value="Genomic_DNA"/>
</dbReference>
<protein>
    <submittedName>
        <fullName evidence="4">Putative integral membrane protein</fullName>
    </submittedName>
</protein>
<dbReference type="InterPro" id="IPR024572">
    <property type="entry name" value="RcnB"/>
</dbReference>
<sequence length="168" mass="20379">MKRFVMAALAAATFAAPLALPAQAAAQHRDRDWDRDRDRGDRDRDRDYDRRDRDGRWDRDDRRDRRDRGRHRGWDHSRYNGYNYRGRWYYGPPPAAYRDYADYGYRSWRRGDRLPSYYRTRYVEVRDYDRYGYRRPPRGYHYVRDDRGDLLLVGIATGVILGIMLADN</sequence>
<keyword evidence="2" id="KW-1133">Transmembrane helix</keyword>
<feature type="chain" id="PRO_5026344504" evidence="3">
    <location>
        <begin position="25"/>
        <end position="168"/>
    </location>
</feature>
<dbReference type="RefSeq" id="WP_158765681.1">
    <property type="nucleotide sequence ID" value="NZ_CP047045.1"/>
</dbReference>
<dbReference type="AlphaFoldDB" id="A0A6I6MN17"/>
<dbReference type="Gene3D" id="3.10.450.160">
    <property type="entry name" value="inner membrane protein cigr"/>
    <property type="match status" value="1"/>
</dbReference>
<name>A0A6I6MN17_9CAUL</name>
<feature type="region of interest" description="Disordered" evidence="1">
    <location>
        <begin position="25"/>
        <end position="53"/>
    </location>
</feature>
<organism evidence="4 5">
    <name type="scientific">Terricaulis silvestris</name>
    <dbReference type="NCBI Taxonomy" id="2686094"/>
    <lineage>
        <taxon>Bacteria</taxon>
        <taxon>Pseudomonadati</taxon>
        <taxon>Pseudomonadota</taxon>
        <taxon>Alphaproteobacteria</taxon>
        <taxon>Caulobacterales</taxon>
        <taxon>Caulobacteraceae</taxon>
        <taxon>Terricaulis</taxon>
    </lineage>
</organism>
<evidence type="ECO:0000256" key="1">
    <source>
        <dbReference type="SAM" id="MobiDB-lite"/>
    </source>
</evidence>
<evidence type="ECO:0000313" key="4">
    <source>
        <dbReference type="EMBL" id="QGZ94768.1"/>
    </source>
</evidence>
<accession>A0A6I6MN17</accession>
<keyword evidence="3" id="KW-0732">Signal</keyword>
<keyword evidence="5" id="KW-1185">Reference proteome</keyword>
<dbReference type="Proteomes" id="UP000431269">
    <property type="component" value="Chromosome"/>
</dbReference>
<evidence type="ECO:0000256" key="3">
    <source>
        <dbReference type="SAM" id="SignalP"/>
    </source>
</evidence>
<gene>
    <name evidence="4" type="ORF">DSM104635_01598</name>
</gene>
<dbReference type="KEGG" id="tsv:DSM104635_01598"/>
<keyword evidence="2" id="KW-0472">Membrane</keyword>
<keyword evidence="2" id="KW-0812">Transmembrane</keyword>
<proteinExistence type="predicted"/>
<feature type="signal peptide" evidence="3">
    <location>
        <begin position="1"/>
        <end position="24"/>
    </location>
</feature>
<evidence type="ECO:0000256" key="2">
    <source>
        <dbReference type="SAM" id="Phobius"/>
    </source>
</evidence>
<feature type="transmembrane region" description="Helical" evidence="2">
    <location>
        <begin position="150"/>
        <end position="166"/>
    </location>
</feature>
<feature type="compositionally biased region" description="Basic and acidic residues" evidence="1">
    <location>
        <begin position="27"/>
        <end position="53"/>
    </location>
</feature>